<dbReference type="RefSeq" id="WP_108177286.1">
    <property type="nucleotide sequence ID" value="NZ_PZZL01000004.1"/>
</dbReference>
<dbReference type="InterPro" id="IPR028087">
    <property type="entry name" value="Tad_N"/>
</dbReference>
<protein>
    <submittedName>
        <fullName evidence="2">Flp pilus assembly protein TadG</fullName>
    </submittedName>
</protein>
<dbReference type="PROSITE" id="PS50234">
    <property type="entry name" value="VWFA"/>
    <property type="match status" value="1"/>
</dbReference>
<comment type="caution">
    <text evidence="2">The sequence shown here is derived from an EMBL/GenBank/DDBJ whole genome shotgun (WGS) entry which is preliminary data.</text>
</comment>
<sequence>MWNIISRFRRDRRGALAVVFAVALYPVVMMICAAVDLSRMSQQQARLQAALDAAALFVARLVADGKAPSDLSAAARQFVLGNINPSELLNVQIVATKDDTNVRVSGTGNLNAMIPGLLTQSDLTIKGTAGATWRTKKIDMVLVLDNTGSMGSSGKMTALKTAAKNLIDTMSTVSNRPDAVRIGIVPFDTQVRIGTGYRNESWLTYAGTSITASTWTGCVTDRDQSHDVADTTPTTADAATLFRARNCTTSTLAALMPLTTDWTALKTRIDAMQPSGNTNVTIGLVWGFHMLTPNLPLTEARTLATEPDLERIIILLTDGDNTQNRWTTTGSSIDARTDLACANTKANGIRLYTVRVIDGNEALLRRCASATTMYYNVSTAAELVPVFQRIAAEIGQLRLTQ</sequence>
<feature type="domain" description="VWFA" evidence="1">
    <location>
        <begin position="139"/>
        <end position="390"/>
    </location>
</feature>
<dbReference type="Proteomes" id="UP000241808">
    <property type="component" value="Unassembled WGS sequence"/>
</dbReference>
<evidence type="ECO:0000313" key="2">
    <source>
        <dbReference type="EMBL" id="PTM57350.1"/>
    </source>
</evidence>
<dbReference type="AlphaFoldDB" id="A0A2T4Z638"/>
<accession>A0A2T4Z638</accession>
<evidence type="ECO:0000313" key="3">
    <source>
        <dbReference type="Proteomes" id="UP000241808"/>
    </source>
</evidence>
<evidence type="ECO:0000259" key="1">
    <source>
        <dbReference type="PROSITE" id="PS50234"/>
    </source>
</evidence>
<proteinExistence type="predicted"/>
<dbReference type="OrthoDB" id="7522752at2"/>
<dbReference type="CDD" id="cd00198">
    <property type="entry name" value="vWFA"/>
    <property type="match status" value="1"/>
</dbReference>
<dbReference type="Pfam" id="PF13400">
    <property type="entry name" value="Tad"/>
    <property type="match status" value="1"/>
</dbReference>
<dbReference type="EMBL" id="PZZL01000004">
    <property type="protein sequence ID" value="PTM57350.1"/>
    <property type="molecule type" value="Genomic_DNA"/>
</dbReference>
<organism evidence="2 3">
    <name type="scientific">Phreatobacter oligotrophus</name>
    <dbReference type="NCBI Taxonomy" id="1122261"/>
    <lineage>
        <taxon>Bacteria</taxon>
        <taxon>Pseudomonadati</taxon>
        <taxon>Pseudomonadota</taxon>
        <taxon>Alphaproteobacteria</taxon>
        <taxon>Hyphomicrobiales</taxon>
        <taxon>Phreatobacteraceae</taxon>
        <taxon>Phreatobacter</taxon>
    </lineage>
</organism>
<keyword evidence="3" id="KW-1185">Reference proteome</keyword>
<gene>
    <name evidence="2" type="ORF">C8P69_104401</name>
</gene>
<dbReference type="Gene3D" id="3.40.50.410">
    <property type="entry name" value="von Willebrand factor, type A domain"/>
    <property type="match status" value="1"/>
</dbReference>
<dbReference type="SUPFAM" id="SSF53300">
    <property type="entry name" value="vWA-like"/>
    <property type="match status" value="1"/>
</dbReference>
<name>A0A2T4Z638_9HYPH</name>
<dbReference type="InterPro" id="IPR002035">
    <property type="entry name" value="VWF_A"/>
</dbReference>
<dbReference type="InterPro" id="IPR036465">
    <property type="entry name" value="vWFA_dom_sf"/>
</dbReference>
<reference evidence="2 3" key="1">
    <citation type="submission" date="2018-04" db="EMBL/GenBank/DDBJ databases">
        <title>Genomic Encyclopedia of Archaeal and Bacterial Type Strains, Phase II (KMG-II): from individual species to whole genera.</title>
        <authorList>
            <person name="Goeker M."/>
        </authorList>
    </citation>
    <scope>NUCLEOTIDE SEQUENCE [LARGE SCALE GENOMIC DNA]</scope>
    <source>
        <strain evidence="2 3">DSM 25521</strain>
    </source>
</reference>